<name>A0AA40HHE9_CNENI</name>
<feature type="region of interest" description="Disordered" evidence="1">
    <location>
        <begin position="496"/>
        <end position="540"/>
    </location>
</feature>
<evidence type="ECO:0000313" key="2">
    <source>
        <dbReference type="EMBL" id="KAK1330741.1"/>
    </source>
</evidence>
<feature type="compositionally biased region" description="Low complexity" evidence="1">
    <location>
        <begin position="365"/>
        <end position="391"/>
    </location>
</feature>
<dbReference type="GO" id="GO:0004713">
    <property type="term" value="F:protein tyrosine kinase activity"/>
    <property type="evidence" value="ECO:0007669"/>
    <property type="project" value="TreeGrafter"/>
</dbReference>
<evidence type="ECO:0008006" key="4">
    <source>
        <dbReference type="Google" id="ProtNLM"/>
    </source>
</evidence>
<feature type="compositionally biased region" description="Low complexity" evidence="1">
    <location>
        <begin position="676"/>
        <end position="689"/>
    </location>
</feature>
<feature type="compositionally biased region" description="Low complexity" evidence="1">
    <location>
        <begin position="706"/>
        <end position="721"/>
    </location>
</feature>
<feature type="compositionally biased region" description="Pro residues" evidence="1">
    <location>
        <begin position="657"/>
        <end position="669"/>
    </location>
</feature>
<organism evidence="2 3">
    <name type="scientific">Cnephaeus nilssonii</name>
    <name type="common">Northern bat</name>
    <name type="synonym">Eptesicus nilssonii</name>
    <dbReference type="NCBI Taxonomy" id="3371016"/>
    <lineage>
        <taxon>Eukaryota</taxon>
        <taxon>Metazoa</taxon>
        <taxon>Chordata</taxon>
        <taxon>Craniata</taxon>
        <taxon>Vertebrata</taxon>
        <taxon>Euteleostomi</taxon>
        <taxon>Mammalia</taxon>
        <taxon>Eutheria</taxon>
        <taxon>Laurasiatheria</taxon>
        <taxon>Chiroptera</taxon>
        <taxon>Yangochiroptera</taxon>
        <taxon>Vespertilionidae</taxon>
        <taxon>Cnephaeus</taxon>
    </lineage>
</organism>
<protein>
    <recommendedName>
        <fullName evidence="4">Serine/threonine-protein kinase LMTK1</fullName>
    </recommendedName>
</protein>
<feature type="region of interest" description="Disordered" evidence="1">
    <location>
        <begin position="589"/>
        <end position="721"/>
    </location>
</feature>
<accession>A0AA40HHE9</accession>
<feature type="region of interest" description="Disordered" evidence="1">
    <location>
        <begin position="74"/>
        <end position="104"/>
    </location>
</feature>
<feature type="compositionally biased region" description="Low complexity" evidence="1">
    <location>
        <begin position="248"/>
        <end position="261"/>
    </location>
</feature>
<sequence length="721" mass="73653">MQVEARVEDADWGVGILCPPDFGDPLGASTSGTAGPWLPNSRRAPASWVPGCTGGRTDGSHWTAVLAGSVPSRPSLSWATPWPQRPPESLSWGQRGPAMAGSQAAARTSPVCVLPRARHLPGAWSHTPGQSERCAEEAEGPAAPQLPLPSIPTPSLEGALLPTEEASAPPAPPAPPTPASSQASATEPAPTWDGGSSSLELEAPGSEDEDTTEATSGVFTDLSSDGPPAERLDSAPALRSLQRQVGTPDSLDSLDIPSSASDGGGEACSPPAEGSSGGQPRAPDSGYDTENYESPEFVLKEALEPGEPEAFGGLAPEGESPGLETALPAALSEKTPYRDSAYFSDLDTEPEPPPGPEKGAGGVPAAGPEPGLGSAREPGAAARTAVGARVPGEARSPGPRAASPLPLRGDSPPGPSACPPGPRQEAAWPQGPAQVPPVPGPGRSKVFLLTPVPRSSESHRPELPEARGLLPALQERTGGRGAPRAPLCLALAGLPAAPEGRLEDEDEDSEDSDESAEELRCCSVQEQSEESEEEAPVPVVVAESQSARRLRSLLKMPGLLPAALREDLERKKKAVSFFDDVTVYLFDQESPTRELGEPFPGANESPAAFLPGSPSAPSAPSRLRPPEGSPIRLTGPEGGALPWDDGFLLTPVREPAPAAPAAPPKPAAPGPFSRFTVSPTVSPTPAPASRFSITHVSDSDAGSVGGEPAAGPAGRDAGPGQ</sequence>
<feature type="compositionally biased region" description="Low complexity" evidence="1">
    <location>
        <begin position="605"/>
        <end position="622"/>
    </location>
</feature>
<feature type="compositionally biased region" description="Acidic residues" evidence="1">
    <location>
        <begin position="502"/>
        <end position="516"/>
    </location>
</feature>
<evidence type="ECO:0000313" key="3">
    <source>
        <dbReference type="Proteomes" id="UP001177744"/>
    </source>
</evidence>
<dbReference type="AlphaFoldDB" id="A0AA40HHE9"/>
<feature type="compositionally biased region" description="Low complexity" evidence="1">
    <location>
        <begin position="179"/>
        <end position="191"/>
    </location>
</feature>
<dbReference type="EMBL" id="JAULJE010000020">
    <property type="protein sequence ID" value="KAK1330741.1"/>
    <property type="molecule type" value="Genomic_DNA"/>
</dbReference>
<proteinExistence type="predicted"/>
<keyword evidence="3" id="KW-1185">Reference proteome</keyword>
<feature type="compositionally biased region" description="Pro residues" evidence="1">
    <location>
        <begin position="412"/>
        <end position="422"/>
    </location>
</feature>
<reference evidence="2" key="1">
    <citation type="submission" date="2023-06" db="EMBL/GenBank/DDBJ databases">
        <title>Reference genome for the Northern bat (Eptesicus nilssonii), a most northern bat species.</title>
        <authorList>
            <person name="Laine V.N."/>
            <person name="Pulliainen A.T."/>
            <person name="Lilley T.M."/>
        </authorList>
    </citation>
    <scope>NUCLEOTIDE SEQUENCE</scope>
    <source>
        <strain evidence="2">BLF_Eptnil</strain>
        <tissue evidence="2">Kidney</tissue>
    </source>
</reference>
<gene>
    <name evidence="2" type="ORF">QTO34_008679</name>
</gene>
<feature type="region of interest" description="Disordered" evidence="1">
    <location>
        <begin position="121"/>
        <end position="481"/>
    </location>
</feature>
<feature type="compositionally biased region" description="Pro residues" evidence="1">
    <location>
        <begin position="169"/>
        <end position="178"/>
    </location>
</feature>
<dbReference type="PANTHER" id="PTHR24417">
    <property type="entry name" value="SERINE/THREONINE-PROTEIN KINASE LMTK1"/>
    <property type="match status" value="1"/>
</dbReference>
<feature type="compositionally biased region" description="Polar residues" evidence="1">
    <location>
        <begin position="213"/>
        <end position="223"/>
    </location>
</feature>
<dbReference type="Proteomes" id="UP001177744">
    <property type="component" value="Unassembled WGS sequence"/>
</dbReference>
<evidence type="ECO:0000256" key="1">
    <source>
        <dbReference type="SAM" id="MobiDB-lite"/>
    </source>
</evidence>
<dbReference type="PANTHER" id="PTHR24417:SF0">
    <property type="entry name" value="SERINE_THREONINE-PROTEIN KINASE LMTK1"/>
    <property type="match status" value="1"/>
</dbReference>
<dbReference type="GO" id="GO:0007420">
    <property type="term" value="P:brain development"/>
    <property type="evidence" value="ECO:0007669"/>
    <property type="project" value="TreeGrafter"/>
</dbReference>
<feature type="compositionally biased region" description="Basic and acidic residues" evidence="1">
    <location>
        <begin position="456"/>
        <end position="465"/>
    </location>
</feature>
<comment type="caution">
    <text evidence="2">The sequence shown here is derived from an EMBL/GenBank/DDBJ whole genome shotgun (WGS) entry which is preliminary data.</text>
</comment>